<proteinExistence type="inferred from homology"/>
<evidence type="ECO:0000259" key="9">
    <source>
        <dbReference type="Pfam" id="PF23098"/>
    </source>
</evidence>
<feature type="domain" description="Nucleolar protein 10-like second" evidence="8">
    <location>
        <begin position="438"/>
        <end position="486"/>
    </location>
</feature>
<keyword evidence="4" id="KW-0677">Repeat</keyword>
<evidence type="ECO:0000256" key="5">
    <source>
        <dbReference type="ARBA" id="ARBA00023242"/>
    </source>
</evidence>
<dbReference type="InterPro" id="IPR036322">
    <property type="entry name" value="WD40_repeat_dom_sf"/>
</dbReference>
<evidence type="ECO:0000256" key="4">
    <source>
        <dbReference type="ARBA" id="ARBA00022737"/>
    </source>
</evidence>
<feature type="compositionally biased region" description="Low complexity" evidence="6">
    <location>
        <begin position="695"/>
        <end position="710"/>
    </location>
</feature>
<dbReference type="PANTHER" id="PTHR14927">
    <property type="entry name" value="NUCLEOLAR PROTEIN 10"/>
    <property type="match status" value="1"/>
</dbReference>
<dbReference type="GO" id="GO:0030686">
    <property type="term" value="C:90S preribosome"/>
    <property type="evidence" value="ECO:0007669"/>
    <property type="project" value="TreeGrafter"/>
</dbReference>
<dbReference type="InterPro" id="IPR012580">
    <property type="entry name" value="NUC153"/>
</dbReference>
<feature type="region of interest" description="Disordered" evidence="6">
    <location>
        <begin position="593"/>
        <end position="837"/>
    </location>
</feature>
<feature type="domain" description="Nucleolar protein 10-like N-terminal" evidence="9">
    <location>
        <begin position="213"/>
        <end position="434"/>
    </location>
</feature>
<feature type="compositionally biased region" description="Basic and acidic residues" evidence="6">
    <location>
        <begin position="537"/>
        <end position="546"/>
    </location>
</feature>
<dbReference type="GO" id="GO:0032040">
    <property type="term" value="C:small-subunit processome"/>
    <property type="evidence" value="ECO:0007669"/>
    <property type="project" value="TreeGrafter"/>
</dbReference>
<keyword evidence="5" id="KW-0539">Nucleus</keyword>
<evidence type="ECO:0000256" key="6">
    <source>
        <dbReference type="SAM" id="MobiDB-lite"/>
    </source>
</evidence>
<gene>
    <name evidence="10" type="ORF">RHTO0S_05e04434g</name>
</gene>
<evidence type="ECO:0000259" key="8">
    <source>
        <dbReference type="Pfam" id="PF23097"/>
    </source>
</evidence>
<dbReference type="InterPro" id="IPR056551">
    <property type="entry name" value="Beta-prop_NOL10_N"/>
</dbReference>
<dbReference type="Pfam" id="PF23098">
    <property type="entry name" value="Beta-prop_NOL10_N"/>
    <property type="match status" value="2"/>
</dbReference>
<evidence type="ECO:0000256" key="1">
    <source>
        <dbReference type="ARBA" id="ARBA00004604"/>
    </source>
</evidence>
<name>A0A061ASJ4_RHOTO</name>
<feature type="compositionally biased region" description="Basic residues" evidence="6">
    <location>
        <begin position="820"/>
        <end position="837"/>
    </location>
</feature>
<dbReference type="InterPro" id="IPR056550">
    <property type="entry name" value="NOL10_2nd"/>
</dbReference>
<dbReference type="InterPro" id="IPR040382">
    <property type="entry name" value="NOL10/Enp2"/>
</dbReference>
<feature type="domain" description="Nucleolar protein 10-like N-terminal" evidence="9">
    <location>
        <begin position="47"/>
        <end position="188"/>
    </location>
</feature>
<evidence type="ECO:0000256" key="3">
    <source>
        <dbReference type="ARBA" id="ARBA00022574"/>
    </source>
</evidence>
<dbReference type="PANTHER" id="PTHR14927:SF0">
    <property type="entry name" value="NUCLEOLAR PROTEIN 10"/>
    <property type="match status" value="1"/>
</dbReference>
<feature type="compositionally biased region" description="Low complexity" evidence="6">
    <location>
        <begin position="658"/>
        <end position="682"/>
    </location>
</feature>
<feature type="compositionally biased region" description="Basic and acidic residues" evidence="6">
    <location>
        <begin position="770"/>
        <end position="790"/>
    </location>
</feature>
<feature type="domain" description="NUC153" evidence="7">
    <location>
        <begin position="574"/>
        <end position="602"/>
    </location>
</feature>
<dbReference type="GO" id="GO:0000462">
    <property type="term" value="P:maturation of SSU-rRNA from tricistronic rRNA transcript (SSU-rRNA, 5.8S rRNA, LSU-rRNA)"/>
    <property type="evidence" value="ECO:0007669"/>
    <property type="project" value="TreeGrafter"/>
</dbReference>
<dbReference type="InterPro" id="IPR015943">
    <property type="entry name" value="WD40/YVTN_repeat-like_dom_sf"/>
</dbReference>
<accession>A0A061ASJ4</accession>
<evidence type="ECO:0000313" key="10">
    <source>
        <dbReference type="EMBL" id="CDR40516.1"/>
    </source>
</evidence>
<feature type="region of interest" description="Disordered" evidence="6">
    <location>
        <begin position="537"/>
        <end position="567"/>
    </location>
</feature>
<comment type="similarity">
    <text evidence="2">Belongs to the WD repeat NOL10/ENP2 family.</text>
</comment>
<keyword evidence="3" id="KW-0853">WD repeat</keyword>
<evidence type="ECO:0000259" key="7">
    <source>
        <dbReference type="Pfam" id="PF08159"/>
    </source>
</evidence>
<comment type="subcellular location">
    <subcellularLocation>
        <location evidence="1">Nucleus</location>
        <location evidence="1">Nucleolus</location>
    </subcellularLocation>
</comment>
<dbReference type="OrthoDB" id="273340at2759"/>
<organism evidence="10">
    <name type="scientific">Rhodotorula toruloides</name>
    <name type="common">Yeast</name>
    <name type="synonym">Rhodosporidium toruloides</name>
    <dbReference type="NCBI Taxonomy" id="5286"/>
    <lineage>
        <taxon>Eukaryota</taxon>
        <taxon>Fungi</taxon>
        <taxon>Dikarya</taxon>
        <taxon>Basidiomycota</taxon>
        <taxon>Pucciniomycotina</taxon>
        <taxon>Microbotryomycetes</taxon>
        <taxon>Sporidiobolales</taxon>
        <taxon>Sporidiobolaceae</taxon>
        <taxon>Rhodotorula</taxon>
    </lineage>
</organism>
<evidence type="ECO:0000256" key="2">
    <source>
        <dbReference type="ARBA" id="ARBA00005264"/>
    </source>
</evidence>
<protein>
    <submittedName>
        <fullName evidence="10">RHTO0S05e04434g1_1</fullName>
    </submittedName>
</protein>
<dbReference type="EMBL" id="LK052940">
    <property type="protein sequence ID" value="CDR40516.1"/>
    <property type="molecule type" value="Genomic_DNA"/>
</dbReference>
<feature type="compositionally biased region" description="Acidic residues" evidence="6">
    <location>
        <begin position="610"/>
        <end position="636"/>
    </location>
</feature>
<sequence length="837" mass="91646">MVVSLASTGGAAKIYCVNGGGMTSKNAAAWLEAKLTDRNKRRKRGGQGGTGGEGEIRLIQDFDFPEASNKIKTTRDGKYLMATGTYKPRMKVFDLEELSMKMERVTDSENVDFCILSSDWTKTLHLQSDRSLDLHTQSASHYSVRMPRQGRTLAYHFPTCDALVGGTGSQVWRLNLEVGRFMKPFGMEGAGEYDGGEGGGVGGGMGAPGDFVTGVNAIDINPAHQLMCFGTDTALGRGTVELWDPRSRSRAGILRLPYNSLLASSMSSASLKHPRLPGVDDDGALGGVAVTALSNKSDGLNLAVGTSTGHVLLYDLRASKPYTTKDQGYGLPVKKVEWVESAPATSSDAEREGGWVASADEKVVKIWGKETGTNLVAINPPMPVNDLHIYPGTGLVFLANETSPMTGYYVPQLGPAPKWARFLDNMTEEMEDDQETLVYDDYKFVDRQELDDLNLTHLIGTDTLKPYMHGYFVDLRLYTKARAIANPFQYAEHRDKLIRDKLAAEQESRIRGAKKAAGAAVAGVKVNKQLARRAREAEEKLRKREVGEEDEEDEDGRRKRKKKVQAETPSLLKDARFADLFTNPDFEIDEASREFQLLNPSTKPNQRREDDDDEEDDGDSDDGFVSQDESDVEDASNSDSSADGDLGFDYQRRPIEPPQRSSKPSPARPAAAAPAKPALPRPTLVAADDSDDETLSAARSRPLAALDRASQTLAQRARQAAESGSSKRSRRAADEADSSAAADGDDIIRGTPGGGMEMSFVPQPKSAAEVAEKKKAQKDKREKDKSDKAKFGMGLERSRGGPQEDEQQRRLEDEEDSGRKRMRKPARSASRNKTRFL</sequence>
<dbReference type="AlphaFoldDB" id="A0A061ASJ4"/>
<dbReference type="Pfam" id="PF08159">
    <property type="entry name" value="NUC153"/>
    <property type="match status" value="1"/>
</dbReference>
<reference evidence="10" key="1">
    <citation type="journal article" date="2014" name="Genome Announc.">
        <title>Draft genome sequence of Rhodosporidium toruloides CECT1137, an oleaginous yeast of biotechnological interest.</title>
        <authorList>
            <person name="Morin N."/>
            <person name="Calcas X."/>
            <person name="Devillers H."/>
            <person name="Durrens P."/>
            <person name="Sherman D.J."/>
            <person name="Nicaud J.-M."/>
            <person name="Neuveglise C."/>
        </authorList>
    </citation>
    <scope>NUCLEOTIDE SEQUENCE</scope>
    <source>
        <strain evidence="10">CECT1137</strain>
    </source>
</reference>
<dbReference type="Gene3D" id="2.130.10.10">
    <property type="entry name" value="YVTN repeat-like/Quinoprotein amine dehydrogenase"/>
    <property type="match status" value="1"/>
</dbReference>
<dbReference type="Pfam" id="PF23097">
    <property type="entry name" value="NOL10_2nd"/>
    <property type="match status" value="1"/>
</dbReference>
<dbReference type="SUPFAM" id="SSF50978">
    <property type="entry name" value="WD40 repeat-like"/>
    <property type="match status" value="1"/>
</dbReference>